<dbReference type="EMBL" id="JAYWIO010000001">
    <property type="protein sequence ID" value="KAK7292178.1"/>
    <property type="molecule type" value="Genomic_DNA"/>
</dbReference>
<evidence type="ECO:0000256" key="1">
    <source>
        <dbReference type="SAM" id="MobiDB-lite"/>
    </source>
</evidence>
<dbReference type="Proteomes" id="UP001372338">
    <property type="component" value="Unassembled WGS sequence"/>
</dbReference>
<proteinExistence type="predicted"/>
<gene>
    <name evidence="2" type="ORF">RIF29_07934</name>
</gene>
<keyword evidence="3" id="KW-1185">Reference proteome</keyword>
<sequence>MENLEHQGPVTPTRRPNFQYNGSDLYDSFEFRQMTQQLNKAIQTSNASSPAHHLNKAIRGSNASSPFYVFQLNSPFYQRQLNRIYRENSTPPPRRILGPRAPDKQACGIGTTEKGFVTRVWLKVKGLLKNKNESEGEKRL</sequence>
<evidence type="ECO:0000313" key="2">
    <source>
        <dbReference type="EMBL" id="KAK7292178.1"/>
    </source>
</evidence>
<comment type="caution">
    <text evidence="2">The sequence shown here is derived from an EMBL/GenBank/DDBJ whole genome shotgun (WGS) entry which is preliminary data.</text>
</comment>
<feature type="region of interest" description="Disordered" evidence="1">
    <location>
        <begin position="88"/>
        <end position="109"/>
    </location>
</feature>
<name>A0AAN9J4U9_CROPI</name>
<protein>
    <submittedName>
        <fullName evidence="2">Uncharacterized protein</fullName>
    </submittedName>
</protein>
<dbReference type="AlphaFoldDB" id="A0AAN9J4U9"/>
<organism evidence="2 3">
    <name type="scientific">Crotalaria pallida</name>
    <name type="common">Smooth rattlebox</name>
    <name type="synonym">Crotalaria striata</name>
    <dbReference type="NCBI Taxonomy" id="3830"/>
    <lineage>
        <taxon>Eukaryota</taxon>
        <taxon>Viridiplantae</taxon>
        <taxon>Streptophyta</taxon>
        <taxon>Embryophyta</taxon>
        <taxon>Tracheophyta</taxon>
        <taxon>Spermatophyta</taxon>
        <taxon>Magnoliopsida</taxon>
        <taxon>eudicotyledons</taxon>
        <taxon>Gunneridae</taxon>
        <taxon>Pentapetalae</taxon>
        <taxon>rosids</taxon>
        <taxon>fabids</taxon>
        <taxon>Fabales</taxon>
        <taxon>Fabaceae</taxon>
        <taxon>Papilionoideae</taxon>
        <taxon>50 kb inversion clade</taxon>
        <taxon>genistoids sensu lato</taxon>
        <taxon>core genistoids</taxon>
        <taxon>Crotalarieae</taxon>
        <taxon>Crotalaria</taxon>
    </lineage>
</organism>
<accession>A0AAN9J4U9</accession>
<reference evidence="2 3" key="1">
    <citation type="submission" date="2024-01" db="EMBL/GenBank/DDBJ databases">
        <title>The genomes of 5 underutilized Papilionoideae crops provide insights into root nodulation and disease resistanc.</title>
        <authorList>
            <person name="Yuan L."/>
        </authorList>
    </citation>
    <scope>NUCLEOTIDE SEQUENCE [LARGE SCALE GENOMIC DNA]</scope>
    <source>
        <strain evidence="2">ZHUSHIDOU_FW_LH</strain>
        <tissue evidence="2">Leaf</tissue>
    </source>
</reference>
<evidence type="ECO:0000313" key="3">
    <source>
        <dbReference type="Proteomes" id="UP001372338"/>
    </source>
</evidence>